<organism evidence="2 3">
    <name type="scientific">Paspalum notatum var. saurae</name>
    <dbReference type="NCBI Taxonomy" id="547442"/>
    <lineage>
        <taxon>Eukaryota</taxon>
        <taxon>Viridiplantae</taxon>
        <taxon>Streptophyta</taxon>
        <taxon>Embryophyta</taxon>
        <taxon>Tracheophyta</taxon>
        <taxon>Spermatophyta</taxon>
        <taxon>Magnoliopsida</taxon>
        <taxon>Liliopsida</taxon>
        <taxon>Poales</taxon>
        <taxon>Poaceae</taxon>
        <taxon>PACMAD clade</taxon>
        <taxon>Panicoideae</taxon>
        <taxon>Andropogonodae</taxon>
        <taxon>Paspaleae</taxon>
        <taxon>Paspalinae</taxon>
        <taxon>Paspalum</taxon>
    </lineage>
</organism>
<protein>
    <submittedName>
        <fullName evidence="2">Uncharacterized protein</fullName>
    </submittedName>
</protein>
<proteinExistence type="predicted"/>
<dbReference type="AlphaFoldDB" id="A0AAQ3WVX7"/>
<keyword evidence="3" id="KW-1185">Reference proteome</keyword>
<evidence type="ECO:0000313" key="2">
    <source>
        <dbReference type="EMBL" id="WVZ75311.1"/>
    </source>
</evidence>
<name>A0AAQ3WVX7_PASNO</name>
<evidence type="ECO:0000313" key="3">
    <source>
        <dbReference type="Proteomes" id="UP001341281"/>
    </source>
</evidence>
<dbReference type="Proteomes" id="UP001341281">
    <property type="component" value="Chromosome 05"/>
</dbReference>
<feature type="region of interest" description="Disordered" evidence="1">
    <location>
        <begin position="22"/>
        <end position="77"/>
    </location>
</feature>
<sequence length="96" mass="10195">MDMLSKTSKVKQRPKAMRVAMFAGQEARDTTAKTKDGGGGAVKTRRAAGPTHSGPSGNEKSEVAAVPGEGGGRRQWPRAVAGRWLPWKAWCGGRSM</sequence>
<evidence type="ECO:0000256" key="1">
    <source>
        <dbReference type="SAM" id="MobiDB-lite"/>
    </source>
</evidence>
<feature type="compositionally biased region" description="Basic and acidic residues" evidence="1">
    <location>
        <begin position="26"/>
        <end position="36"/>
    </location>
</feature>
<gene>
    <name evidence="2" type="ORF">U9M48_023381</name>
</gene>
<accession>A0AAQ3WVX7</accession>
<reference evidence="2 3" key="1">
    <citation type="submission" date="2024-02" db="EMBL/GenBank/DDBJ databases">
        <title>High-quality chromosome-scale genome assembly of Pensacola bahiagrass (Paspalum notatum Flugge var. saurae).</title>
        <authorList>
            <person name="Vega J.M."/>
            <person name="Podio M."/>
            <person name="Orjuela J."/>
            <person name="Siena L.A."/>
            <person name="Pessino S.C."/>
            <person name="Combes M.C."/>
            <person name="Mariac C."/>
            <person name="Albertini E."/>
            <person name="Pupilli F."/>
            <person name="Ortiz J.P.A."/>
            <person name="Leblanc O."/>
        </authorList>
    </citation>
    <scope>NUCLEOTIDE SEQUENCE [LARGE SCALE GENOMIC DNA]</scope>
    <source>
        <strain evidence="2">R1</strain>
        <tissue evidence="2">Leaf</tissue>
    </source>
</reference>
<dbReference type="EMBL" id="CP144749">
    <property type="protein sequence ID" value="WVZ75311.1"/>
    <property type="molecule type" value="Genomic_DNA"/>
</dbReference>